<evidence type="ECO:0000259" key="3">
    <source>
        <dbReference type="Pfam" id="PF22074"/>
    </source>
</evidence>
<keyword evidence="5" id="KW-1185">Reference proteome</keyword>
<dbReference type="InterPro" id="IPR054090">
    <property type="entry name" value="Cep192_Spd-2-like_dom"/>
</dbReference>
<organism evidence="4 5">
    <name type="scientific">Dendroctonus ponderosae</name>
    <name type="common">Mountain pine beetle</name>
    <dbReference type="NCBI Taxonomy" id="77166"/>
    <lineage>
        <taxon>Eukaryota</taxon>
        <taxon>Metazoa</taxon>
        <taxon>Ecdysozoa</taxon>
        <taxon>Arthropoda</taxon>
        <taxon>Hexapoda</taxon>
        <taxon>Insecta</taxon>
        <taxon>Pterygota</taxon>
        <taxon>Neoptera</taxon>
        <taxon>Endopterygota</taxon>
        <taxon>Coleoptera</taxon>
        <taxon>Polyphaga</taxon>
        <taxon>Cucujiformia</taxon>
        <taxon>Curculionidae</taxon>
        <taxon>Scolytinae</taxon>
        <taxon>Dendroctonus</taxon>
    </lineage>
</organism>
<name>A0AAR5Q714_DENPD</name>
<dbReference type="Gene3D" id="2.60.40.10">
    <property type="entry name" value="Immunoglobulins"/>
    <property type="match status" value="1"/>
</dbReference>
<dbReference type="Pfam" id="PF22074">
    <property type="entry name" value="Cep192_D5"/>
    <property type="match status" value="1"/>
</dbReference>
<feature type="compositionally biased region" description="Low complexity" evidence="1">
    <location>
        <begin position="388"/>
        <end position="405"/>
    </location>
</feature>
<dbReference type="EnsemblMetazoa" id="XM_019913377.1">
    <property type="protein sequence ID" value="XP_019768936.1"/>
    <property type="gene ID" value="LOC109543585"/>
</dbReference>
<proteinExistence type="predicted"/>
<dbReference type="AlphaFoldDB" id="A0AAR5Q714"/>
<evidence type="ECO:0000256" key="1">
    <source>
        <dbReference type="SAM" id="MobiDB-lite"/>
    </source>
</evidence>
<evidence type="ECO:0008006" key="6">
    <source>
        <dbReference type="Google" id="ProtNLM"/>
    </source>
</evidence>
<evidence type="ECO:0000259" key="2">
    <source>
        <dbReference type="Pfam" id="PF22073"/>
    </source>
</evidence>
<evidence type="ECO:0000313" key="5">
    <source>
        <dbReference type="Proteomes" id="UP000019118"/>
    </source>
</evidence>
<accession>A0AAR5Q714</accession>
<reference evidence="5" key="1">
    <citation type="journal article" date="2013" name="Genome Biol.">
        <title>Draft genome of the mountain pine beetle, Dendroctonus ponderosae Hopkins, a major forest pest.</title>
        <authorList>
            <person name="Keeling C.I."/>
            <person name="Yuen M.M."/>
            <person name="Liao N.Y."/>
            <person name="Docking T.R."/>
            <person name="Chan S.K."/>
            <person name="Taylor G.A."/>
            <person name="Palmquist D.L."/>
            <person name="Jackman S.D."/>
            <person name="Nguyen A."/>
            <person name="Li M."/>
            <person name="Henderson H."/>
            <person name="Janes J.K."/>
            <person name="Zhao Y."/>
            <person name="Pandoh P."/>
            <person name="Moore R."/>
            <person name="Sperling F.A."/>
            <person name="Huber D.P."/>
            <person name="Birol I."/>
            <person name="Jones S.J."/>
            <person name="Bohlmann J."/>
        </authorList>
    </citation>
    <scope>NUCLEOTIDE SEQUENCE</scope>
</reference>
<feature type="region of interest" description="Disordered" evidence="1">
    <location>
        <begin position="379"/>
        <end position="405"/>
    </location>
</feature>
<dbReference type="InterPro" id="IPR013783">
    <property type="entry name" value="Ig-like_fold"/>
</dbReference>
<dbReference type="KEGG" id="dpa:109543585"/>
<dbReference type="Pfam" id="PF22073">
    <property type="entry name" value="Cep192_D4"/>
    <property type="match status" value="1"/>
</dbReference>
<dbReference type="Proteomes" id="UP000019118">
    <property type="component" value="Unassembled WGS sequence"/>
</dbReference>
<dbReference type="GeneID" id="109543585"/>
<sequence length="840" mass="93020">MHIQIRMNGSMQVSTPKNQNANCLATSTVAKRKDPPACSIETSMSSILNLTDIDLSNIANTQDNLDELLQMRREKASTTLNRASRVPAIPSFLLKPDKAKNFSTGLQLEFDSTISETDLLTTKENTSTPRNSSNENLLMSESAAVPRESIFSKFLSILDTDISTENVLEEFKQIAQASRVGTNASLDSELFTPGELAQSRLIADELSWRKKNEIPLAPKQASFSDTCRPSMSTSVTIGEFFQKGSDDLAELLAPSPEKNQPVALWEPSIRPSVAEQLEASNSASNASAGASLSVSAIQRLLFEGTQDNIIEYLLKQSRNPSKKSSDPGKASESFSLPVSQNISCTSSLSDNEAVEFPVAARLADDVADKQIVCPKNQTFTSGSQKTQLSSAEEPPRSSSSLSSLPNGKLPIDSTVTELVWGCVKVDRSVTKQFLLRNKTPKTLRLQCCLSSHEFKIRKDIRSDSDQLTACKFVLHGHESRPLIISFTPTKIGAAFDELVFTPLDADLKQTKKQCVRLWGYGGYVCSEYHNVSRDNTGKYWMSLGRMDNRVQMNQSFTIKNTGNIPSFTYIKVVPKNLVTFTSLKVEPNLFVLLPSEERIIRITYIPNAKDCRILKQNLNVLPVVDIGKLEIVSGAEANRFRLRRLKRKCLDKRLTVDALTSMLSEPIQGEIYSSEFAMFRENTSAISDILENVNVKEMLVTIEQDPNQTLVAECPDDSVVFQSLWEQATFVGDAATVPRISFRMEPPSLMLFQSKPEDSLFLLSEANETLSYTVSSTPIGLLIRPTRGEIAPGDTAELKVKLPNNVNHSQFTVRVYVGSDQLESEVKILKVGSSQRRFLD</sequence>
<feature type="domain" description="Cep192/Spd-2-like" evidence="2">
    <location>
        <begin position="408"/>
        <end position="522"/>
    </location>
</feature>
<dbReference type="InterPro" id="IPR054091">
    <property type="entry name" value="Cep192-like_D5"/>
</dbReference>
<protein>
    <recommendedName>
        <fullName evidence="6">MSP domain-containing protein</fullName>
    </recommendedName>
</protein>
<evidence type="ECO:0000313" key="4">
    <source>
        <dbReference type="EnsemblMetazoa" id="XP_019768936.1"/>
    </source>
</evidence>
<feature type="domain" description="Cep192-like" evidence="3">
    <location>
        <begin position="534"/>
        <end position="648"/>
    </location>
</feature>
<reference evidence="4" key="2">
    <citation type="submission" date="2024-08" db="UniProtKB">
        <authorList>
            <consortium name="EnsemblMetazoa"/>
        </authorList>
    </citation>
    <scope>IDENTIFICATION</scope>
</reference>